<feature type="chain" id="PRO_5043318178" evidence="10">
    <location>
        <begin position="20"/>
        <end position="455"/>
    </location>
</feature>
<sequence>MKFQVFIGLICLHLIFCYTEVIRKPEGVLKKTFRGKSFHLSYLIQQSNQTVTTIRIVRLIFTDCNSPEKCCNRNYLLIGNRVDQSKFCGNVFSNWMSTNDTDIEVTLEFERGKAELWLEYKARNATQCPNHEFQCATNCYNSDQICDGRFACGDHFDEIGCSGCAPRLAPCDNWSSICFDPVSQKCNGVLDCPRGEDEQGCSASCNSTTLRCSWNRMDKCISEGELCDHKRDCEDGYDERDCLRQYCKSPSFFLCNNGLCINDTLVGNAVDDCGDFSDEMDIMQLVKTCIMAICIVLLTVVFIALVIRWCTTRRDIRRLLQNLPEFPLPSFHGPATDEHRGHHQFGYSESDFRVGGDIYESFIRSRREIDEDGGKNGGGDAVSTARRSGSTNFNNPNEEEEIEIIKALVTLGLPHRMCLGLNDNIVELITANQPDSHKCQLKVDAKSRQNCPIVL</sequence>
<feature type="compositionally biased region" description="Polar residues" evidence="8">
    <location>
        <begin position="385"/>
        <end position="395"/>
    </location>
</feature>
<dbReference type="InterPro" id="IPR050685">
    <property type="entry name" value="LDLR"/>
</dbReference>
<dbReference type="AlphaFoldDB" id="A0AAW1V1G0"/>
<dbReference type="Proteomes" id="UP001431783">
    <property type="component" value="Unassembled WGS sequence"/>
</dbReference>
<evidence type="ECO:0000256" key="1">
    <source>
        <dbReference type="ARBA" id="ARBA00004167"/>
    </source>
</evidence>
<evidence type="ECO:0000256" key="9">
    <source>
        <dbReference type="SAM" id="Phobius"/>
    </source>
</evidence>
<evidence type="ECO:0000313" key="11">
    <source>
        <dbReference type="EMBL" id="KAK9886070.1"/>
    </source>
</evidence>
<feature type="disulfide bond" evidence="7">
    <location>
        <begin position="186"/>
        <end position="201"/>
    </location>
</feature>
<evidence type="ECO:0000256" key="6">
    <source>
        <dbReference type="ARBA" id="ARBA00023157"/>
    </source>
</evidence>
<dbReference type="PROSITE" id="PS50068">
    <property type="entry name" value="LDLRA_2"/>
    <property type="match status" value="4"/>
</dbReference>
<evidence type="ECO:0000256" key="3">
    <source>
        <dbReference type="ARBA" id="ARBA00022737"/>
    </source>
</evidence>
<name>A0AAW1V1G0_9CUCU</name>
<keyword evidence="5 9" id="KW-0472">Membrane</keyword>
<dbReference type="InterPro" id="IPR002172">
    <property type="entry name" value="LDrepeatLR_classA_rpt"/>
</dbReference>
<dbReference type="GO" id="GO:0016192">
    <property type="term" value="P:vesicle-mediated transport"/>
    <property type="evidence" value="ECO:0007669"/>
    <property type="project" value="UniProtKB-ARBA"/>
</dbReference>
<keyword evidence="12" id="KW-1185">Reference proteome</keyword>
<feature type="transmembrane region" description="Helical" evidence="9">
    <location>
        <begin position="290"/>
        <end position="310"/>
    </location>
</feature>
<dbReference type="EMBL" id="JARQZJ010000098">
    <property type="protein sequence ID" value="KAK9886070.1"/>
    <property type="molecule type" value="Genomic_DNA"/>
</dbReference>
<evidence type="ECO:0000256" key="7">
    <source>
        <dbReference type="PROSITE-ProRule" id="PRU00124"/>
    </source>
</evidence>
<proteinExistence type="predicted"/>
<keyword evidence="6 7" id="KW-1015">Disulfide bond</keyword>
<dbReference type="GO" id="GO:0005886">
    <property type="term" value="C:plasma membrane"/>
    <property type="evidence" value="ECO:0007669"/>
    <property type="project" value="TreeGrafter"/>
</dbReference>
<evidence type="ECO:0000256" key="8">
    <source>
        <dbReference type="SAM" id="MobiDB-lite"/>
    </source>
</evidence>
<evidence type="ECO:0000256" key="5">
    <source>
        <dbReference type="ARBA" id="ARBA00023136"/>
    </source>
</evidence>
<feature type="disulfide bond" evidence="7">
    <location>
        <begin position="227"/>
        <end position="242"/>
    </location>
</feature>
<keyword evidence="4 9" id="KW-1133">Transmembrane helix</keyword>
<feature type="region of interest" description="Disordered" evidence="8">
    <location>
        <begin position="369"/>
        <end position="395"/>
    </location>
</feature>
<protein>
    <submittedName>
        <fullName evidence="11">Uncharacterized protein</fullName>
    </submittedName>
</protein>
<evidence type="ECO:0000313" key="12">
    <source>
        <dbReference type="Proteomes" id="UP001431783"/>
    </source>
</evidence>
<organism evidence="11 12">
    <name type="scientific">Henosepilachna vigintioctopunctata</name>
    <dbReference type="NCBI Taxonomy" id="420089"/>
    <lineage>
        <taxon>Eukaryota</taxon>
        <taxon>Metazoa</taxon>
        <taxon>Ecdysozoa</taxon>
        <taxon>Arthropoda</taxon>
        <taxon>Hexapoda</taxon>
        <taxon>Insecta</taxon>
        <taxon>Pterygota</taxon>
        <taxon>Neoptera</taxon>
        <taxon>Endopterygota</taxon>
        <taxon>Coleoptera</taxon>
        <taxon>Polyphaga</taxon>
        <taxon>Cucujiformia</taxon>
        <taxon>Coccinelloidea</taxon>
        <taxon>Coccinellidae</taxon>
        <taxon>Epilachninae</taxon>
        <taxon>Epilachnini</taxon>
        <taxon>Henosepilachna</taxon>
    </lineage>
</organism>
<dbReference type="SMART" id="SM00192">
    <property type="entry name" value="LDLa"/>
    <property type="match status" value="4"/>
</dbReference>
<keyword evidence="2 9" id="KW-0812">Transmembrane</keyword>
<gene>
    <name evidence="11" type="ORF">WA026_014854</name>
</gene>
<comment type="caution">
    <text evidence="7">Lacks conserved residue(s) required for the propagation of feature annotation.</text>
</comment>
<evidence type="ECO:0000256" key="10">
    <source>
        <dbReference type="SAM" id="SignalP"/>
    </source>
</evidence>
<dbReference type="InterPro" id="IPR036055">
    <property type="entry name" value="LDL_receptor-like_sf"/>
</dbReference>
<feature type="disulfide bond" evidence="7">
    <location>
        <begin position="146"/>
        <end position="161"/>
    </location>
</feature>
<feature type="signal peptide" evidence="10">
    <location>
        <begin position="1"/>
        <end position="19"/>
    </location>
</feature>
<reference evidence="11 12" key="1">
    <citation type="submission" date="2023-03" db="EMBL/GenBank/DDBJ databases">
        <title>Genome insight into feeding habits of ladybird beetles.</title>
        <authorList>
            <person name="Li H.-S."/>
            <person name="Huang Y.-H."/>
            <person name="Pang H."/>
        </authorList>
    </citation>
    <scope>NUCLEOTIDE SEQUENCE [LARGE SCALE GENOMIC DNA]</scope>
    <source>
        <strain evidence="11">SYSU_2023b</strain>
        <tissue evidence="11">Whole body</tissue>
    </source>
</reference>
<accession>A0AAW1V1G0</accession>
<evidence type="ECO:0000256" key="4">
    <source>
        <dbReference type="ARBA" id="ARBA00022989"/>
    </source>
</evidence>
<dbReference type="SUPFAM" id="SSF57424">
    <property type="entry name" value="LDL receptor-like module"/>
    <property type="match status" value="3"/>
</dbReference>
<dbReference type="Gene3D" id="4.10.400.10">
    <property type="entry name" value="Low-density Lipoprotein Receptor"/>
    <property type="match status" value="4"/>
</dbReference>
<dbReference type="PANTHER" id="PTHR24270">
    <property type="entry name" value="LOW-DENSITY LIPOPROTEIN RECEPTOR-RELATED"/>
    <property type="match status" value="1"/>
</dbReference>
<keyword evidence="10" id="KW-0732">Signal</keyword>
<evidence type="ECO:0000256" key="2">
    <source>
        <dbReference type="ARBA" id="ARBA00022692"/>
    </source>
</evidence>
<dbReference type="PRINTS" id="PR00261">
    <property type="entry name" value="LDLRECEPTOR"/>
</dbReference>
<keyword evidence="3" id="KW-0677">Repeat</keyword>
<dbReference type="CDD" id="cd00112">
    <property type="entry name" value="LDLa"/>
    <property type="match status" value="3"/>
</dbReference>
<comment type="subcellular location">
    <subcellularLocation>
        <location evidence="1">Membrane</location>
        <topology evidence="1">Single-pass membrane protein</topology>
    </subcellularLocation>
</comment>
<dbReference type="Pfam" id="PF00057">
    <property type="entry name" value="Ldl_recept_a"/>
    <property type="match status" value="1"/>
</dbReference>
<comment type="caution">
    <text evidence="11">The sequence shown here is derived from an EMBL/GenBank/DDBJ whole genome shotgun (WGS) entry which is preliminary data.</text>
</comment>
<feature type="disulfide bond" evidence="7">
    <location>
        <begin position="255"/>
        <end position="273"/>
    </location>
</feature>